<dbReference type="VEuPathDB" id="FungiDB:ASPCADRAFT_180079"/>
<reference evidence="6" key="1">
    <citation type="journal article" date="2017" name="Genome Biol.">
        <title>Comparative genomics reveals high biological diversity and specific adaptations in the industrially and medically important fungal genus Aspergillus.</title>
        <authorList>
            <person name="de Vries R.P."/>
            <person name="Riley R."/>
            <person name="Wiebenga A."/>
            <person name="Aguilar-Osorio G."/>
            <person name="Amillis S."/>
            <person name="Uchima C.A."/>
            <person name="Anderluh G."/>
            <person name="Asadollahi M."/>
            <person name="Askin M."/>
            <person name="Barry K."/>
            <person name="Battaglia E."/>
            <person name="Bayram O."/>
            <person name="Benocci T."/>
            <person name="Braus-Stromeyer S.A."/>
            <person name="Caldana C."/>
            <person name="Canovas D."/>
            <person name="Cerqueira G.C."/>
            <person name="Chen F."/>
            <person name="Chen W."/>
            <person name="Choi C."/>
            <person name="Clum A."/>
            <person name="Dos Santos R.A."/>
            <person name="Damasio A.R."/>
            <person name="Diallinas G."/>
            <person name="Emri T."/>
            <person name="Fekete E."/>
            <person name="Flipphi M."/>
            <person name="Freyberg S."/>
            <person name="Gallo A."/>
            <person name="Gournas C."/>
            <person name="Habgood R."/>
            <person name="Hainaut M."/>
            <person name="Harispe M.L."/>
            <person name="Henrissat B."/>
            <person name="Hilden K.S."/>
            <person name="Hope R."/>
            <person name="Hossain A."/>
            <person name="Karabika E."/>
            <person name="Karaffa L."/>
            <person name="Karanyi Z."/>
            <person name="Krasevec N."/>
            <person name="Kuo A."/>
            <person name="Kusch H."/>
            <person name="LaButti K."/>
            <person name="Lagendijk E.L."/>
            <person name="Lapidus A."/>
            <person name="Levasseur A."/>
            <person name="Lindquist E."/>
            <person name="Lipzen A."/>
            <person name="Logrieco A.F."/>
            <person name="MacCabe A."/>
            <person name="Maekelae M.R."/>
            <person name="Malavazi I."/>
            <person name="Melin P."/>
            <person name="Meyer V."/>
            <person name="Mielnichuk N."/>
            <person name="Miskei M."/>
            <person name="Molnar A.P."/>
            <person name="Mule G."/>
            <person name="Ngan C.Y."/>
            <person name="Orejas M."/>
            <person name="Orosz E."/>
            <person name="Ouedraogo J.P."/>
            <person name="Overkamp K.M."/>
            <person name="Park H.-S."/>
            <person name="Perrone G."/>
            <person name="Piumi F."/>
            <person name="Punt P.J."/>
            <person name="Ram A.F."/>
            <person name="Ramon A."/>
            <person name="Rauscher S."/>
            <person name="Record E."/>
            <person name="Riano-Pachon D.M."/>
            <person name="Robert V."/>
            <person name="Roehrig J."/>
            <person name="Ruller R."/>
            <person name="Salamov A."/>
            <person name="Salih N.S."/>
            <person name="Samson R.A."/>
            <person name="Sandor E."/>
            <person name="Sanguinetti M."/>
            <person name="Schuetze T."/>
            <person name="Sepcic K."/>
            <person name="Shelest E."/>
            <person name="Sherlock G."/>
            <person name="Sophianopoulou V."/>
            <person name="Squina F.M."/>
            <person name="Sun H."/>
            <person name="Susca A."/>
            <person name="Todd R.B."/>
            <person name="Tsang A."/>
            <person name="Unkles S.E."/>
            <person name="van de Wiele N."/>
            <person name="van Rossen-Uffink D."/>
            <person name="Oliveira J.V."/>
            <person name="Vesth T.C."/>
            <person name="Visser J."/>
            <person name="Yu J.-H."/>
            <person name="Zhou M."/>
            <person name="Andersen M.R."/>
            <person name="Archer D.B."/>
            <person name="Baker S.E."/>
            <person name="Benoit I."/>
            <person name="Brakhage A.A."/>
            <person name="Braus G.H."/>
            <person name="Fischer R."/>
            <person name="Frisvad J.C."/>
            <person name="Goldman G.H."/>
            <person name="Houbraken J."/>
            <person name="Oakley B."/>
            <person name="Pocsi I."/>
            <person name="Scazzocchio C."/>
            <person name="Seiboth B."/>
            <person name="vanKuyk P.A."/>
            <person name="Wortman J."/>
            <person name="Dyer P.S."/>
            <person name="Grigoriev I.V."/>
        </authorList>
    </citation>
    <scope>NUCLEOTIDE SEQUENCE [LARGE SCALE GENOMIC DNA]</scope>
    <source>
        <strain evidence="6">ITEM 5010</strain>
    </source>
</reference>
<keyword evidence="2" id="KW-0274">FAD</keyword>
<dbReference type="InterPro" id="IPR050346">
    <property type="entry name" value="FMO-like"/>
</dbReference>
<dbReference type="GO" id="GO:0050660">
    <property type="term" value="F:flavin adenine dinucleotide binding"/>
    <property type="evidence" value="ECO:0007669"/>
    <property type="project" value="InterPro"/>
</dbReference>
<dbReference type="OMA" id="WHYDPIP"/>
<evidence type="ECO:0000313" key="5">
    <source>
        <dbReference type="EMBL" id="OOF89935.1"/>
    </source>
</evidence>
<evidence type="ECO:0008006" key="7">
    <source>
        <dbReference type="Google" id="ProtNLM"/>
    </source>
</evidence>
<keyword evidence="3" id="KW-0560">Oxidoreductase</keyword>
<dbReference type="PRINTS" id="PR00419">
    <property type="entry name" value="ADXRDTASE"/>
</dbReference>
<keyword evidence="6" id="KW-1185">Reference proteome</keyword>
<dbReference type="GO" id="GO:0050661">
    <property type="term" value="F:NADP binding"/>
    <property type="evidence" value="ECO:0007669"/>
    <property type="project" value="InterPro"/>
</dbReference>
<name>A0A1R3R622_ASPC5</name>
<dbReference type="Pfam" id="PF13738">
    <property type="entry name" value="Pyr_redox_3"/>
    <property type="match status" value="1"/>
</dbReference>
<protein>
    <recommendedName>
        <fullName evidence="7">FAD/NAD(P)-binding domain-containing protein</fullName>
    </recommendedName>
</protein>
<dbReference type="AlphaFoldDB" id="A0A1R3R622"/>
<evidence type="ECO:0000256" key="4">
    <source>
        <dbReference type="SAM" id="MobiDB-lite"/>
    </source>
</evidence>
<feature type="region of interest" description="Disordered" evidence="4">
    <location>
        <begin position="56"/>
        <end position="86"/>
    </location>
</feature>
<accession>A0A1R3R622</accession>
<organism evidence="5 6">
    <name type="scientific">Aspergillus carbonarius (strain ITEM 5010)</name>
    <dbReference type="NCBI Taxonomy" id="602072"/>
    <lineage>
        <taxon>Eukaryota</taxon>
        <taxon>Fungi</taxon>
        <taxon>Dikarya</taxon>
        <taxon>Ascomycota</taxon>
        <taxon>Pezizomycotina</taxon>
        <taxon>Eurotiomycetes</taxon>
        <taxon>Eurotiomycetidae</taxon>
        <taxon>Eurotiales</taxon>
        <taxon>Aspergillaceae</taxon>
        <taxon>Aspergillus</taxon>
        <taxon>Aspergillus subgen. Circumdati</taxon>
    </lineage>
</organism>
<evidence type="ECO:0000256" key="3">
    <source>
        <dbReference type="ARBA" id="ARBA00023002"/>
    </source>
</evidence>
<dbReference type="Proteomes" id="UP000188318">
    <property type="component" value="Unassembled WGS sequence"/>
</dbReference>
<dbReference type="PIRSF" id="PIRSF000332">
    <property type="entry name" value="FMO"/>
    <property type="match status" value="1"/>
</dbReference>
<dbReference type="GO" id="GO:0016491">
    <property type="term" value="F:oxidoreductase activity"/>
    <property type="evidence" value="ECO:0007669"/>
    <property type="project" value="UniProtKB-KW"/>
</dbReference>
<proteinExistence type="predicted"/>
<gene>
    <name evidence="5" type="ORF">ASPCADRAFT_180079</name>
</gene>
<evidence type="ECO:0000256" key="2">
    <source>
        <dbReference type="ARBA" id="ARBA00022827"/>
    </source>
</evidence>
<dbReference type="InterPro" id="IPR036188">
    <property type="entry name" value="FAD/NAD-bd_sf"/>
</dbReference>
<dbReference type="InterPro" id="IPR000960">
    <property type="entry name" value="Flavin_mOase"/>
</dbReference>
<dbReference type="STRING" id="602072.A0A1R3R622"/>
<evidence type="ECO:0000313" key="6">
    <source>
        <dbReference type="Proteomes" id="UP000188318"/>
    </source>
</evidence>
<dbReference type="OrthoDB" id="66881at2759"/>
<dbReference type="EMBL" id="KV907644">
    <property type="protein sequence ID" value="OOF89935.1"/>
    <property type="molecule type" value="Genomic_DNA"/>
</dbReference>
<dbReference type="Pfam" id="PF13450">
    <property type="entry name" value="NAD_binding_8"/>
    <property type="match status" value="1"/>
</dbReference>
<evidence type="ECO:0000256" key="1">
    <source>
        <dbReference type="ARBA" id="ARBA00022630"/>
    </source>
</evidence>
<dbReference type="SUPFAM" id="SSF51905">
    <property type="entry name" value="FAD/NAD(P)-binding domain"/>
    <property type="match status" value="2"/>
</dbReference>
<dbReference type="PANTHER" id="PTHR23023">
    <property type="entry name" value="DIMETHYLANILINE MONOOXYGENASE"/>
    <property type="match status" value="1"/>
</dbReference>
<dbReference type="Gene3D" id="3.50.50.60">
    <property type="entry name" value="FAD/NAD(P)-binding domain"/>
    <property type="match status" value="2"/>
</dbReference>
<feature type="compositionally biased region" description="Pro residues" evidence="4">
    <location>
        <begin position="66"/>
        <end position="82"/>
    </location>
</feature>
<sequence>MTPRYRRIAVIGTGPSGLSAVKALHDENTFDTIRVFERRDRVGGIWHYDPIPDPFRAPGHDASHPGPNPIPTTLPQFTPPQPEDTSARTGIYSHLDSNVGANTMSFTHTPFPPINSALSIKQFGSANATRPFRVVANYLEDLFIPYLHLVSLHTTVERVQKTGSEWTLTLRKSNHLYRHRPSDYWWTETFDAVIIASGHYNEPFIPSIPGLSTTATTHPHAFEHAKAFRHPDHYINQRVLIVGGNISAADLVTELHSLVSGPLYLSQRGTNPALNPAWSLPNVHRKPTLTHITPTTPPSCPSNTITAHFTDHTSLILDRIIFATGYTASYPFLTPNPVTATNRVAGFYQHIFSISDPSLVLVGQVRAALSFRVYEYQAVAVARYFANRGRGLPSQTEQENWEYERLKRKGNGVGFHEIKPEFGEYFDALVDIAGGEEGAGLRPYEERWAEEAFEVLRGKERYWGLLGGGKGGNKREEEEGGGGGKGEGEVVRVRRSCWGGGFVD</sequence>
<keyword evidence="1" id="KW-0285">Flavoprotein</keyword>